<dbReference type="Gene3D" id="2.30.29.30">
    <property type="entry name" value="Pleckstrin-homology domain (PH domain)/Phosphotyrosine-binding domain (PTB)"/>
    <property type="match status" value="1"/>
</dbReference>
<gene>
    <name evidence="2" type="ORF">CGI_10002767</name>
</gene>
<proteinExistence type="predicted"/>
<dbReference type="SUPFAM" id="SSF50729">
    <property type="entry name" value="PH domain-like"/>
    <property type="match status" value="1"/>
</dbReference>
<evidence type="ECO:0000256" key="1">
    <source>
        <dbReference type="SAM" id="MobiDB-lite"/>
    </source>
</evidence>
<dbReference type="PANTHER" id="PTHR41148">
    <property type="entry name" value="LP09875P"/>
    <property type="match status" value="1"/>
</dbReference>
<dbReference type="InParanoid" id="K1PKG1"/>
<dbReference type="KEGG" id="crg:105326178"/>
<protein>
    <submittedName>
        <fullName evidence="2">Uncharacterized protein</fullName>
    </submittedName>
</protein>
<name>K1PKG1_MAGGI</name>
<dbReference type="PANTHER" id="PTHR41148:SF1">
    <property type="entry name" value="LP09875P"/>
    <property type="match status" value="1"/>
</dbReference>
<dbReference type="InterPro" id="IPR011993">
    <property type="entry name" value="PH-like_dom_sf"/>
</dbReference>
<feature type="region of interest" description="Disordered" evidence="1">
    <location>
        <begin position="288"/>
        <end position="387"/>
    </location>
</feature>
<dbReference type="AlphaFoldDB" id="K1PKG1"/>
<dbReference type="OrthoDB" id="9994380at2759"/>
<dbReference type="HOGENOM" id="CLU_530293_0_0_1"/>
<organism evidence="2">
    <name type="scientific">Magallana gigas</name>
    <name type="common">Pacific oyster</name>
    <name type="synonym">Crassostrea gigas</name>
    <dbReference type="NCBI Taxonomy" id="29159"/>
    <lineage>
        <taxon>Eukaryota</taxon>
        <taxon>Metazoa</taxon>
        <taxon>Spiralia</taxon>
        <taxon>Lophotrochozoa</taxon>
        <taxon>Mollusca</taxon>
        <taxon>Bivalvia</taxon>
        <taxon>Autobranchia</taxon>
        <taxon>Pteriomorphia</taxon>
        <taxon>Ostreida</taxon>
        <taxon>Ostreoidea</taxon>
        <taxon>Ostreidae</taxon>
        <taxon>Magallana</taxon>
    </lineage>
</organism>
<sequence>MSRFFGGKSKDKTQKFYVEFLGWIESRGLVGEQYTRPVVDDLRRKHQKWRNAPKLTVQVSKTELKISQDVPEKNKKKTKNIKFPVIPAEDVTFVSQARHPITGQPDDIVACIYLGYIPRTKRSVHVHVYRFDSAQTATKYVRMLQGVMGMTVERLKRVEFSLIARGEIEDPHNTTYVYRPRSSPRDPGLGSSDGMSEPRTDSAPDSAAASTCSTNSFPSDEIEPDLVSLCDQMPFESVTDELRLKLNMSVKEGKPLLLPPKDYDTIRRKQGNLEKVDARRCLNASIVGNLPMSSPRSRNVSDESGIGLESPSPSEEQKKFPDSDFDEDRENSPPSSARSNKYDFVYPPQSARSPMVTRERQALLRQPSFSSAYSSQSYRSGSSSHSNSFIEKDNSIMYTGNRQDMDIPPADYDADDIAITGEKSALRGPDMTSSMPSAMFPREMPEYAVVNKKRATSTNTPPQFSEVYSPRGLDHRVRRVNSMYK</sequence>
<feature type="compositionally biased region" description="Low complexity" evidence="1">
    <location>
        <begin position="368"/>
        <end position="387"/>
    </location>
</feature>
<accession>K1PKG1</accession>
<feature type="compositionally biased region" description="Low complexity" evidence="1">
    <location>
        <begin position="203"/>
        <end position="214"/>
    </location>
</feature>
<reference evidence="2" key="1">
    <citation type="journal article" date="2012" name="Nature">
        <title>The oyster genome reveals stress adaptation and complexity of shell formation.</title>
        <authorList>
            <person name="Zhang G."/>
            <person name="Fang X."/>
            <person name="Guo X."/>
            <person name="Li L."/>
            <person name="Luo R."/>
            <person name="Xu F."/>
            <person name="Yang P."/>
            <person name="Zhang L."/>
            <person name="Wang X."/>
            <person name="Qi H."/>
            <person name="Xiong Z."/>
            <person name="Que H."/>
            <person name="Xie Y."/>
            <person name="Holland P.W."/>
            <person name="Paps J."/>
            <person name="Zhu Y."/>
            <person name="Wu F."/>
            <person name="Chen Y."/>
            <person name="Wang J."/>
            <person name="Peng C."/>
            <person name="Meng J."/>
            <person name="Yang L."/>
            <person name="Liu J."/>
            <person name="Wen B."/>
            <person name="Zhang N."/>
            <person name="Huang Z."/>
            <person name="Zhu Q."/>
            <person name="Feng Y."/>
            <person name="Mount A."/>
            <person name="Hedgecock D."/>
            <person name="Xu Z."/>
            <person name="Liu Y."/>
            <person name="Domazet-Loso T."/>
            <person name="Du Y."/>
            <person name="Sun X."/>
            <person name="Zhang S."/>
            <person name="Liu B."/>
            <person name="Cheng P."/>
            <person name="Jiang X."/>
            <person name="Li J."/>
            <person name="Fan D."/>
            <person name="Wang W."/>
            <person name="Fu W."/>
            <person name="Wang T."/>
            <person name="Wang B."/>
            <person name="Zhang J."/>
            <person name="Peng Z."/>
            <person name="Li Y."/>
            <person name="Li N."/>
            <person name="Wang J."/>
            <person name="Chen M."/>
            <person name="He Y."/>
            <person name="Tan F."/>
            <person name="Song X."/>
            <person name="Zheng Q."/>
            <person name="Huang R."/>
            <person name="Yang H."/>
            <person name="Du X."/>
            <person name="Chen L."/>
            <person name="Yang M."/>
            <person name="Gaffney P.M."/>
            <person name="Wang S."/>
            <person name="Luo L."/>
            <person name="She Z."/>
            <person name="Ming Y."/>
            <person name="Huang W."/>
            <person name="Zhang S."/>
            <person name="Huang B."/>
            <person name="Zhang Y."/>
            <person name="Qu T."/>
            <person name="Ni P."/>
            <person name="Miao G."/>
            <person name="Wang J."/>
            <person name="Wang Q."/>
            <person name="Steinberg C.E."/>
            <person name="Wang H."/>
            <person name="Li N."/>
            <person name="Qian L."/>
            <person name="Zhang G."/>
            <person name="Li Y."/>
            <person name="Yang H."/>
            <person name="Liu X."/>
            <person name="Wang J."/>
            <person name="Yin Y."/>
            <person name="Wang J."/>
        </authorList>
    </citation>
    <scope>NUCLEOTIDE SEQUENCE [LARGE SCALE GENOMIC DNA]</scope>
    <source>
        <strain evidence="2">05x7-T-G4-1.051#20</strain>
    </source>
</reference>
<feature type="region of interest" description="Disordered" evidence="1">
    <location>
        <begin position="174"/>
        <end position="219"/>
    </location>
</feature>
<evidence type="ECO:0000313" key="2">
    <source>
        <dbReference type="EMBL" id="EKC22108.1"/>
    </source>
</evidence>
<dbReference type="EMBL" id="JH816148">
    <property type="protein sequence ID" value="EKC22108.1"/>
    <property type="molecule type" value="Genomic_DNA"/>
</dbReference>